<dbReference type="AlphaFoldDB" id="A0ABD0J2E0"/>
<dbReference type="Proteomes" id="UP001519460">
    <property type="component" value="Unassembled WGS sequence"/>
</dbReference>
<gene>
    <name evidence="1" type="ORF">BaRGS_00039694</name>
</gene>
<feature type="non-terminal residue" evidence="1">
    <location>
        <position position="81"/>
    </location>
</feature>
<sequence length="81" mass="8438">ATQCTWTDQADKAGQQAEADDSSFSITSLNACKTACEARDGCMAVSFISSGGPSICDYFHQEPTVADKAGATYSVKTCTEG</sequence>
<accession>A0ABD0J2E0</accession>
<name>A0ABD0J2E0_9CAEN</name>
<organism evidence="1 2">
    <name type="scientific">Batillaria attramentaria</name>
    <dbReference type="NCBI Taxonomy" id="370345"/>
    <lineage>
        <taxon>Eukaryota</taxon>
        <taxon>Metazoa</taxon>
        <taxon>Spiralia</taxon>
        <taxon>Lophotrochozoa</taxon>
        <taxon>Mollusca</taxon>
        <taxon>Gastropoda</taxon>
        <taxon>Caenogastropoda</taxon>
        <taxon>Sorbeoconcha</taxon>
        <taxon>Cerithioidea</taxon>
        <taxon>Batillariidae</taxon>
        <taxon>Batillaria</taxon>
    </lineage>
</organism>
<dbReference type="Gene3D" id="3.50.4.10">
    <property type="entry name" value="Hepatocyte Growth Factor"/>
    <property type="match status" value="1"/>
</dbReference>
<reference evidence="1 2" key="1">
    <citation type="journal article" date="2023" name="Sci. Data">
        <title>Genome assembly of the Korean intertidal mud-creeper Batillaria attramentaria.</title>
        <authorList>
            <person name="Patra A.K."/>
            <person name="Ho P.T."/>
            <person name="Jun S."/>
            <person name="Lee S.J."/>
            <person name="Kim Y."/>
            <person name="Won Y.J."/>
        </authorList>
    </citation>
    <scope>NUCLEOTIDE SEQUENCE [LARGE SCALE GENOMIC DNA]</scope>
    <source>
        <strain evidence="1">Wonlab-2016</strain>
    </source>
</reference>
<keyword evidence="2" id="KW-1185">Reference proteome</keyword>
<proteinExistence type="predicted"/>
<protein>
    <recommendedName>
        <fullName evidence="3">Apple domain-containing protein</fullName>
    </recommendedName>
</protein>
<feature type="non-terminal residue" evidence="1">
    <location>
        <position position="1"/>
    </location>
</feature>
<comment type="caution">
    <text evidence="1">The sequence shown here is derived from an EMBL/GenBank/DDBJ whole genome shotgun (WGS) entry which is preliminary data.</text>
</comment>
<evidence type="ECO:0008006" key="3">
    <source>
        <dbReference type="Google" id="ProtNLM"/>
    </source>
</evidence>
<evidence type="ECO:0000313" key="2">
    <source>
        <dbReference type="Proteomes" id="UP001519460"/>
    </source>
</evidence>
<dbReference type="EMBL" id="JACVVK020000714">
    <property type="protein sequence ID" value="KAK7452810.1"/>
    <property type="molecule type" value="Genomic_DNA"/>
</dbReference>
<evidence type="ECO:0000313" key="1">
    <source>
        <dbReference type="EMBL" id="KAK7452810.1"/>
    </source>
</evidence>